<feature type="non-terminal residue" evidence="2">
    <location>
        <position position="1"/>
    </location>
</feature>
<protein>
    <submittedName>
        <fullName evidence="2">Uncharacterized protein</fullName>
    </submittedName>
</protein>
<evidence type="ECO:0000256" key="1">
    <source>
        <dbReference type="SAM" id="MobiDB-lite"/>
    </source>
</evidence>
<dbReference type="Proteomes" id="UP001529510">
    <property type="component" value="Unassembled WGS sequence"/>
</dbReference>
<dbReference type="EMBL" id="JAMKFB020000012">
    <property type="protein sequence ID" value="KAL0179175.1"/>
    <property type="molecule type" value="Genomic_DNA"/>
</dbReference>
<feature type="compositionally biased region" description="Basic residues" evidence="1">
    <location>
        <begin position="27"/>
        <end position="36"/>
    </location>
</feature>
<feature type="non-terminal residue" evidence="2">
    <location>
        <position position="51"/>
    </location>
</feature>
<evidence type="ECO:0000313" key="2">
    <source>
        <dbReference type="EMBL" id="KAL0179175.1"/>
    </source>
</evidence>
<accession>A0ABD0PYR3</accession>
<feature type="region of interest" description="Disordered" evidence="1">
    <location>
        <begin position="27"/>
        <end position="51"/>
    </location>
</feature>
<reference evidence="2 3" key="1">
    <citation type="submission" date="2024-05" db="EMBL/GenBank/DDBJ databases">
        <title>Genome sequencing and assembly of Indian major carp, Cirrhinus mrigala (Hamilton, 1822).</title>
        <authorList>
            <person name="Mohindra V."/>
            <person name="Chowdhury L.M."/>
            <person name="Lal K."/>
            <person name="Jena J.K."/>
        </authorList>
    </citation>
    <scope>NUCLEOTIDE SEQUENCE [LARGE SCALE GENOMIC DNA]</scope>
    <source>
        <strain evidence="2">CM1030</strain>
        <tissue evidence="2">Blood</tissue>
    </source>
</reference>
<dbReference type="AlphaFoldDB" id="A0ABD0PYR3"/>
<keyword evidence="3" id="KW-1185">Reference proteome</keyword>
<proteinExistence type="predicted"/>
<name>A0ABD0PYR3_CIRMR</name>
<sequence length="51" mass="5644">ELQQKRAQRAAEVQQIAEVEVEALRHAGKMGRKKLTKSSPTSPTDVKAKNT</sequence>
<gene>
    <name evidence="2" type="ORF">M9458_024617</name>
</gene>
<evidence type="ECO:0000313" key="3">
    <source>
        <dbReference type="Proteomes" id="UP001529510"/>
    </source>
</evidence>
<comment type="caution">
    <text evidence="2">The sequence shown here is derived from an EMBL/GenBank/DDBJ whole genome shotgun (WGS) entry which is preliminary data.</text>
</comment>
<organism evidence="2 3">
    <name type="scientific">Cirrhinus mrigala</name>
    <name type="common">Mrigala</name>
    <dbReference type="NCBI Taxonomy" id="683832"/>
    <lineage>
        <taxon>Eukaryota</taxon>
        <taxon>Metazoa</taxon>
        <taxon>Chordata</taxon>
        <taxon>Craniata</taxon>
        <taxon>Vertebrata</taxon>
        <taxon>Euteleostomi</taxon>
        <taxon>Actinopterygii</taxon>
        <taxon>Neopterygii</taxon>
        <taxon>Teleostei</taxon>
        <taxon>Ostariophysi</taxon>
        <taxon>Cypriniformes</taxon>
        <taxon>Cyprinidae</taxon>
        <taxon>Labeoninae</taxon>
        <taxon>Labeonini</taxon>
        <taxon>Cirrhinus</taxon>
    </lineage>
</organism>